<reference evidence="3 4" key="1">
    <citation type="journal article" date="2019" name="Int. J. Syst. Evol. Microbiol.">
        <title>The Global Catalogue of Microorganisms (GCM) 10K type strain sequencing project: providing services to taxonomists for standard genome sequencing and annotation.</title>
        <authorList>
            <consortium name="The Broad Institute Genomics Platform"/>
            <consortium name="The Broad Institute Genome Sequencing Center for Infectious Disease"/>
            <person name="Wu L."/>
            <person name="Ma J."/>
        </authorList>
    </citation>
    <scope>NUCLEOTIDE SEQUENCE [LARGE SCALE GENOMIC DNA]</scope>
    <source>
        <strain evidence="3 4">PJ61</strain>
    </source>
</reference>
<name>A0ABD5T650_9EURY</name>
<gene>
    <name evidence="3" type="ORF">ACFQDD_11495</name>
</gene>
<dbReference type="AlphaFoldDB" id="A0ABD5T650"/>
<feature type="non-terminal residue" evidence="3">
    <location>
        <position position="68"/>
    </location>
</feature>
<accession>A0ABD5T650</accession>
<proteinExistence type="predicted"/>
<evidence type="ECO:0000256" key="1">
    <source>
        <dbReference type="ARBA" id="ARBA00022540"/>
    </source>
</evidence>
<dbReference type="Pfam" id="PF01912">
    <property type="entry name" value="eIF-6"/>
    <property type="match status" value="1"/>
</dbReference>
<dbReference type="Proteomes" id="UP001596274">
    <property type="component" value="Unassembled WGS sequence"/>
</dbReference>
<keyword evidence="4" id="KW-1185">Reference proteome</keyword>
<evidence type="ECO:0000313" key="4">
    <source>
        <dbReference type="Proteomes" id="UP001596274"/>
    </source>
</evidence>
<keyword evidence="1 3" id="KW-0396">Initiation factor</keyword>
<dbReference type="SUPFAM" id="SSF55909">
    <property type="entry name" value="Pentein"/>
    <property type="match status" value="1"/>
</dbReference>
<comment type="caution">
    <text evidence="3">The sequence shown here is derived from an EMBL/GenBank/DDBJ whole genome shotgun (WGS) entry which is preliminary data.</text>
</comment>
<dbReference type="InterPro" id="IPR002769">
    <property type="entry name" value="eIF6"/>
</dbReference>
<dbReference type="GO" id="GO:0003743">
    <property type="term" value="F:translation initiation factor activity"/>
    <property type="evidence" value="ECO:0007669"/>
    <property type="project" value="UniProtKB-KW"/>
</dbReference>
<evidence type="ECO:0000313" key="3">
    <source>
        <dbReference type="EMBL" id="MFC6772130.1"/>
    </source>
</evidence>
<evidence type="ECO:0000256" key="2">
    <source>
        <dbReference type="ARBA" id="ARBA00022917"/>
    </source>
</evidence>
<sequence>MLRATFTGSSYVGVFARVADDLLLVRPDADEELADALGEELGADPLRTTVGGANTVGSLAVGNESGVL</sequence>
<organism evidence="3 4">
    <name type="scientific">Halorubrum pallidum</name>
    <dbReference type="NCBI Taxonomy" id="1526114"/>
    <lineage>
        <taxon>Archaea</taxon>
        <taxon>Methanobacteriati</taxon>
        <taxon>Methanobacteriota</taxon>
        <taxon>Stenosarchaea group</taxon>
        <taxon>Halobacteria</taxon>
        <taxon>Halobacteriales</taxon>
        <taxon>Haloferacaceae</taxon>
        <taxon>Halorubrum</taxon>
    </lineage>
</organism>
<dbReference type="EMBL" id="JBHSWT010000652">
    <property type="protein sequence ID" value="MFC6772130.1"/>
    <property type="molecule type" value="Genomic_DNA"/>
</dbReference>
<dbReference type="Gene3D" id="3.75.10.10">
    <property type="entry name" value="L-arginine/glycine Amidinotransferase, Chain A"/>
    <property type="match status" value="1"/>
</dbReference>
<protein>
    <submittedName>
        <fullName evidence="3">Translation initiation factor IF-6</fullName>
    </submittedName>
</protein>
<keyword evidence="2" id="KW-0648">Protein biosynthesis</keyword>